<dbReference type="RefSeq" id="WP_282002915.1">
    <property type="nucleotide sequence ID" value="NZ_AP027151.1"/>
</dbReference>
<organism evidence="2 3">
    <name type="scientific">Geotalea uraniireducens</name>
    <dbReference type="NCBI Taxonomy" id="351604"/>
    <lineage>
        <taxon>Bacteria</taxon>
        <taxon>Pseudomonadati</taxon>
        <taxon>Thermodesulfobacteriota</taxon>
        <taxon>Desulfuromonadia</taxon>
        <taxon>Geobacterales</taxon>
        <taxon>Geobacteraceae</taxon>
        <taxon>Geotalea</taxon>
    </lineage>
</organism>
<evidence type="ECO:0000259" key="1">
    <source>
        <dbReference type="Pfam" id="PF14301"/>
    </source>
</evidence>
<dbReference type="Pfam" id="PF14301">
    <property type="entry name" value="DUF4376"/>
    <property type="match status" value="1"/>
</dbReference>
<reference evidence="2 3" key="1">
    <citation type="submission" date="2022-12" db="EMBL/GenBank/DDBJ databases">
        <title>Polyphasic characterization of Geotalea uranireducens NIT-SL11 newly isolated from a complex of sewage sludge and microbially reduced graphene oxide.</title>
        <authorList>
            <person name="Xie L."/>
            <person name="Yoshida N."/>
            <person name="Meng L."/>
        </authorList>
    </citation>
    <scope>NUCLEOTIDE SEQUENCE [LARGE SCALE GENOMIC DNA]</scope>
    <source>
        <strain evidence="2 3">NIT-SL11</strain>
    </source>
</reference>
<protein>
    <recommendedName>
        <fullName evidence="1">DUF4376 domain-containing protein</fullName>
    </recommendedName>
</protein>
<name>A0ABN6VSQ8_9BACT</name>
<dbReference type="Proteomes" id="UP001317705">
    <property type="component" value="Chromosome"/>
</dbReference>
<dbReference type="InterPro" id="IPR025484">
    <property type="entry name" value="DUF4376"/>
</dbReference>
<keyword evidence="3" id="KW-1185">Reference proteome</keyword>
<evidence type="ECO:0000313" key="2">
    <source>
        <dbReference type="EMBL" id="BDV42452.1"/>
    </source>
</evidence>
<accession>A0ABN6VSQ8</accession>
<gene>
    <name evidence="2" type="ORF">GURASL_13750</name>
</gene>
<evidence type="ECO:0000313" key="3">
    <source>
        <dbReference type="Proteomes" id="UP001317705"/>
    </source>
</evidence>
<proteinExistence type="predicted"/>
<sequence length="238" mass="25585">MYAQFNLKGLPVAFYSEDIHGSLTLLVVVNGAEIDAYDVPSEIEKEVVNDDGSISIQKVPNPDYAPPVPQCESVANPDCKIPADAIEISQEDYMAYVNEPGMWCRSADGQRVAVVPEITPAEARAAKLADLAAYRFTIETAGIAVNGVTVSTDRESQAMLTGAWVRAQQAPEGLIDWKGITGWVQIDKATVEALAAAVGAHVQGCFSAERRHAEAIAALPDDLQMIEAYDYSSGWPIS</sequence>
<dbReference type="EMBL" id="AP027151">
    <property type="protein sequence ID" value="BDV42452.1"/>
    <property type="molecule type" value="Genomic_DNA"/>
</dbReference>
<feature type="domain" description="DUF4376" evidence="1">
    <location>
        <begin position="122"/>
        <end position="231"/>
    </location>
</feature>